<dbReference type="InterPro" id="IPR011009">
    <property type="entry name" value="Kinase-like_dom_sf"/>
</dbReference>
<proteinExistence type="predicted"/>
<dbReference type="GO" id="GO:0004674">
    <property type="term" value="F:protein serine/threonine kinase activity"/>
    <property type="evidence" value="ECO:0007669"/>
    <property type="project" value="UniProtKB-KW"/>
</dbReference>
<evidence type="ECO:0000256" key="2">
    <source>
        <dbReference type="ARBA" id="ARBA00022527"/>
    </source>
</evidence>
<feature type="region of interest" description="Disordered" evidence="7">
    <location>
        <begin position="435"/>
        <end position="458"/>
    </location>
</feature>
<gene>
    <name evidence="9" type="ORF">SAMN04488546_0050</name>
</gene>
<feature type="compositionally biased region" description="Low complexity" evidence="7">
    <location>
        <begin position="435"/>
        <end position="445"/>
    </location>
</feature>
<evidence type="ECO:0000256" key="7">
    <source>
        <dbReference type="SAM" id="MobiDB-lite"/>
    </source>
</evidence>
<evidence type="ECO:0000256" key="6">
    <source>
        <dbReference type="ARBA" id="ARBA00022840"/>
    </source>
</evidence>
<keyword evidence="4" id="KW-0547">Nucleotide-binding</keyword>
<accession>A0A1H9YF75</accession>
<evidence type="ECO:0000259" key="8">
    <source>
        <dbReference type="PROSITE" id="PS50011"/>
    </source>
</evidence>
<evidence type="ECO:0000256" key="3">
    <source>
        <dbReference type="ARBA" id="ARBA00022679"/>
    </source>
</evidence>
<dbReference type="Gene3D" id="1.10.510.10">
    <property type="entry name" value="Transferase(Phosphotransferase) domain 1"/>
    <property type="match status" value="1"/>
</dbReference>
<dbReference type="AlphaFoldDB" id="A0A1H9YF75"/>
<dbReference type="PANTHER" id="PTHR43289:SF6">
    <property type="entry name" value="SERINE_THREONINE-PROTEIN KINASE NEKL-3"/>
    <property type="match status" value="1"/>
</dbReference>
<organism evidence="9 10">
    <name type="scientific">Geodermatophilus poikilotrophus</name>
    <dbReference type="NCBI Taxonomy" id="1333667"/>
    <lineage>
        <taxon>Bacteria</taxon>
        <taxon>Bacillati</taxon>
        <taxon>Actinomycetota</taxon>
        <taxon>Actinomycetes</taxon>
        <taxon>Geodermatophilales</taxon>
        <taxon>Geodermatophilaceae</taxon>
        <taxon>Geodermatophilus</taxon>
    </lineage>
</organism>
<evidence type="ECO:0000256" key="5">
    <source>
        <dbReference type="ARBA" id="ARBA00022777"/>
    </source>
</evidence>
<dbReference type="GO" id="GO:0005524">
    <property type="term" value="F:ATP binding"/>
    <property type="evidence" value="ECO:0007669"/>
    <property type="project" value="UniProtKB-KW"/>
</dbReference>
<dbReference type="EC" id="2.7.11.1" evidence="1"/>
<keyword evidence="10" id="KW-1185">Reference proteome</keyword>
<sequence length="648" mass="70161">MYHHHNVPIDTVISRTPTDLLLGGRPEGAAPPRDDGQLMLTLAGAASCTGTSPAIDVVVAAARLAAAAERDVDPSGGEPVLTVDQVAGELGMDPVGARDVARQSGLLLATEPWTGSHSRSADSWQLRVDRRARPYAGVHDLAEYWMRRHGADGVPERNAEAVTVDNVIQLKRRWVLGEPLKRGGFGQVYAATGDDGSSVVVKLVPKEPGADRELLFANPDEVRNVVPVLDVGEIDGSFVMVMPRADVTLRERLVDAGGALAAEEALTVLTDVVTALADLDGRVVHRDIKPENVMRLNDTWCLADFGISRYSEASTAPDTRKYSWTKQYAAPEQWRMERASSATDVYAVGVMAFELLAGERPFPGPEVFDFREQHLQGAPPRLEGVSPQLGAIVQDCLAKPQQARPTPSSLLNRLQRAGAPSTAPGLSTLAEAYRQQSEQRAAAEAAESRTMTEQERRRDLADAASRILEGVSTTLLSIVLGEAPGIPVKRRDDGGWHVEMGGARFGLSASQAVKDSHPRWPFDVIAHATVSVVAPRNRAGWEGRSHSLWYCDAQRAGEYGWFETAFWTLGGSRPQEPFALPPGSEAQGAVSAAMTSTQVAWPFTKLVPGETDEFVDRWIGWFGAAVKGELFRPSMLPEKNPAGSWRRS</sequence>
<keyword evidence="6" id="KW-0067">ATP-binding</keyword>
<dbReference type="PANTHER" id="PTHR43289">
    <property type="entry name" value="MITOGEN-ACTIVATED PROTEIN KINASE KINASE KINASE 20-RELATED"/>
    <property type="match status" value="1"/>
</dbReference>
<evidence type="ECO:0000256" key="4">
    <source>
        <dbReference type="ARBA" id="ARBA00022741"/>
    </source>
</evidence>
<evidence type="ECO:0000256" key="1">
    <source>
        <dbReference type="ARBA" id="ARBA00012513"/>
    </source>
</evidence>
<dbReference type="SUPFAM" id="SSF56112">
    <property type="entry name" value="Protein kinase-like (PK-like)"/>
    <property type="match status" value="1"/>
</dbReference>
<dbReference type="Proteomes" id="UP000198507">
    <property type="component" value="Unassembled WGS sequence"/>
</dbReference>
<keyword evidence="2 9" id="KW-0723">Serine/threonine-protein kinase</keyword>
<dbReference type="SMART" id="SM00220">
    <property type="entry name" value="S_TKc"/>
    <property type="match status" value="1"/>
</dbReference>
<feature type="compositionally biased region" description="Basic and acidic residues" evidence="7">
    <location>
        <begin position="446"/>
        <end position="458"/>
    </location>
</feature>
<reference evidence="10" key="1">
    <citation type="submission" date="2016-10" db="EMBL/GenBank/DDBJ databases">
        <authorList>
            <person name="Varghese N."/>
            <person name="Submissions S."/>
        </authorList>
    </citation>
    <scope>NUCLEOTIDE SEQUENCE [LARGE SCALE GENOMIC DNA]</scope>
    <source>
        <strain evidence="10">DSM 44209</strain>
    </source>
</reference>
<dbReference type="PROSITE" id="PS50011">
    <property type="entry name" value="PROTEIN_KINASE_DOM"/>
    <property type="match status" value="1"/>
</dbReference>
<dbReference type="InterPro" id="IPR000719">
    <property type="entry name" value="Prot_kinase_dom"/>
</dbReference>
<keyword evidence="3" id="KW-0808">Transferase</keyword>
<feature type="domain" description="Protein kinase" evidence="8">
    <location>
        <begin position="174"/>
        <end position="426"/>
    </location>
</feature>
<evidence type="ECO:0000313" key="10">
    <source>
        <dbReference type="Proteomes" id="UP000198507"/>
    </source>
</evidence>
<dbReference type="Pfam" id="PF00069">
    <property type="entry name" value="Pkinase"/>
    <property type="match status" value="1"/>
</dbReference>
<protein>
    <recommendedName>
        <fullName evidence="1">non-specific serine/threonine protein kinase</fullName>
        <ecNumber evidence="1">2.7.11.1</ecNumber>
    </recommendedName>
</protein>
<dbReference type="EMBL" id="FOIE01000001">
    <property type="protein sequence ID" value="SES67118.1"/>
    <property type="molecule type" value="Genomic_DNA"/>
</dbReference>
<name>A0A1H9YF75_9ACTN</name>
<evidence type="ECO:0000313" key="9">
    <source>
        <dbReference type="EMBL" id="SES67118.1"/>
    </source>
</evidence>
<keyword evidence="5 9" id="KW-0418">Kinase</keyword>
<dbReference type="CDD" id="cd14014">
    <property type="entry name" value="STKc_PknB_like"/>
    <property type="match status" value="1"/>
</dbReference>